<comment type="caution">
    <text evidence="1">The sequence shown here is derived from an EMBL/GenBank/DDBJ whole genome shotgun (WGS) entry which is preliminary data.</text>
</comment>
<gene>
    <name evidence="1" type="ORF">IHE45_16G065100</name>
</gene>
<evidence type="ECO:0000313" key="2">
    <source>
        <dbReference type="Proteomes" id="UP000827976"/>
    </source>
</evidence>
<dbReference type="Proteomes" id="UP000827976">
    <property type="component" value="Chromosome 16"/>
</dbReference>
<protein>
    <submittedName>
        <fullName evidence="1">UBA-like protein</fullName>
    </submittedName>
</protein>
<evidence type="ECO:0000313" key="1">
    <source>
        <dbReference type="EMBL" id="KAH7659949.1"/>
    </source>
</evidence>
<dbReference type="EMBL" id="CM037026">
    <property type="protein sequence ID" value="KAH7659949.1"/>
    <property type="molecule type" value="Genomic_DNA"/>
</dbReference>
<keyword evidence="2" id="KW-1185">Reference proteome</keyword>
<proteinExistence type="predicted"/>
<accession>A0ACB7UHX6</accession>
<name>A0ACB7UHX6_DIOAL</name>
<sequence>MSAVVLGKRSNSFFEELHHHSPSSPSSSSPFDTSLAKRVRRSSSSSSPTRIRFSPPRPSLQSPQVLVSSGGFNSEILDRLRSLFPDMDHQILQRALEAAGNDLDSAIKSLNNLHLKAVKVKLPSALGESVPEAEPSIEPPNEGSVNGNFGDVTTGISSVPIALPTDGPEWVDLFVREMMSANNVDDARARASRVLEVLEKSIMARVTSEAMQNFEKENIVLKEQMKVLLHENNILKRAVAIQHERQKEYEARNQELQHLKQLVVKYQEQLRTLEVNNYALAMHLKQAQESSSMPGRFHPDIF</sequence>
<organism evidence="1 2">
    <name type="scientific">Dioscorea alata</name>
    <name type="common">Purple yam</name>
    <dbReference type="NCBI Taxonomy" id="55571"/>
    <lineage>
        <taxon>Eukaryota</taxon>
        <taxon>Viridiplantae</taxon>
        <taxon>Streptophyta</taxon>
        <taxon>Embryophyta</taxon>
        <taxon>Tracheophyta</taxon>
        <taxon>Spermatophyta</taxon>
        <taxon>Magnoliopsida</taxon>
        <taxon>Liliopsida</taxon>
        <taxon>Dioscoreales</taxon>
        <taxon>Dioscoreaceae</taxon>
        <taxon>Dioscorea</taxon>
    </lineage>
</organism>
<reference evidence="2" key="1">
    <citation type="journal article" date="2022" name="Nat. Commun.">
        <title>Chromosome evolution and the genetic basis of agronomically important traits in greater yam.</title>
        <authorList>
            <person name="Bredeson J.V."/>
            <person name="Lyons J.B."/>
            <person name="Oniyinde I.O."/>
            <person name="Okereke N.R."/>
            <person name="Kolade O."/>
            <person name="Nnabue I."/>
            <person name="Nwadili C.O."/>
            <person name="Hribova E."/>
            <person name="Parker M."/>
            <person name="Nwogha J."/>
            <person name="Shu S."/>
            <person name="Carlson J."/>
            <person name="Kariba R."/>
            <person name="Muthemba S."/>
            <person name="Knop K."/>
            <person name="Barton G.J."/>
            <person name="Sherwood A.V."/>
            <person name="Lopez-Montes A."/>
            <person name="Asiedu R."/>
            <person name="Jamnadass R."/>
            <person name="Muchugi A."/>
            <person name="Goodstein D."/>
            <person name="Egesi C.N."/>
            <person name="Featherston J."/>
            <person name="Asfaw A."/>
            <person name="Simpson G.G."/>
            <person name="Dolezel J."/>
            <person name="Hendre P.S."/>
            <person name="Van Deynze A."/>
            <person name="Kumar P.L."/>
            <person name="Obidiegwu J.E."/>
            <person name="Bhattacharjee R."/>
            <person name="Rokhsar D.S."/>
        </authorList>
    </citation>
    <scope>NUCLEOTIDE SEQUENCE [LARGE SCALE GENOMIC DNA]</scope>
    <source>
        <strain evidence="2">cv. TDa95/00328</strain>
    </source>
</reference>